<sequence length="460" mass="47972">MRAPDAGQHRLEWPRVVATTHGPVRGAHRHGIDVFHAVPYAATPTGRARFAAPAPPESWTRVRDASIPRPSMAPAPTRDRIGDLDLTAISGPPWRPGDHQDYLAVDVWAPAAVPERRPVVVFVHGGGFIGGWGGAAAYDGTSLARHGLIVVTVNYRLGAAGWLHLPDAPDNRGLLDVLAALSWVRENIEEFGGDPGRVTVLGQSAGATIVAALLAMPAAKGLFQRAISQSGNALGAFTPAQAEKVTEALATAAGVEATADGFAAVGDRDLIRVVSELGGLDLTIGGVPDPMLGLSPFAPVLDPASIPTQPAESITSGMDLLAGVTTDEANLYLVPTGRDGDAEAMSRALFGLGTAALARANTALGGRTFRYEFAWRSGAFGGALGAAHTVELPFVFGTAHLPSLRGPRSLLGIADDLEQVTAAVQRAWVGFIRDGDPGWPPNDPAIRRLGVRLPVQRMAG</sequence>
<dbReference type="EMBL" id="JBIRYO010000021">
    <property type="protein sequence ID" value="MFI2477074.1"/>
    <property type="molecule type" value="Genomic_DNA"/>
</dbReference>
<dbReference type="InterPro" id="IPR002018">
    <property type="entry name" value="CarbesteraseB"/>
</dbReference>
<proteinExistence type="inferred from homology"/>
<dbReference type="InterPro" id="IPR029058">
    <property type="entry name" value="AB_hydrolase_fold"/>
</dbReference>
<dbReference type="Proteomes" id="UP001611415">
    <property type="component" value="Unassembled WGS sequence"/>
</dbReference>
<dbReference type="PANTHER" id="PTHR11559">
    <property type="entry name" value="CARBOXYLESTERASE"/>
    <property type="match status" value="1"/>
</dbReference>
<dbReference type="Gene3D" id="3.40.50.1820">
    <property type="entry name" value="alpha/beta hydrolase"/>
    <property type="match status" value="2"/>
</dbReference>
<dbReference type="EC" id="3.1.1.-" evidence="3"/>
<evidence type="ECO:0000259" key="4">
    <source>
        <dbReference type="Pfam" id="PF00135"/>
    </source>
</evidence>
<keyword evidence="2 3" id="KW-0378">Hydrolase</keyword>
<keyword evidence="6" id="KW-1185">Reference proteome</keyword>
<dbReference type="SUPFAM" id="SSF53474">
    <property type="entry name" value="alpha/beta-Hydrolases"/>
    <property type="match status" value="1"/>
</dbReference>
<dbReference type="InterPro" id="IPR019826">
    <property type="entry name" value="Carboxylesterase_B_AS"/>
</dbReference>
<gene>
    <name evidence="5" type="ORF">ACH49W_27150</name>
</gene>
<dbReference type="InterPro" id="IPR050309">
    <property type="entry name" value="Type-B_Carboxylest/Lipase"/>
</dbReference>
<evidence type="ECO:0000313" key="6">
    <source>
        <dbReference type="Proteomes" id="UP001611415"/>
    </source>
</evidence>
<reference evidence="5 6" key="1">
    <citation type="submission" date="2024-10" db="EMBL/GenBank/DDBJ databases">
        <title>The Natural Products Discovery Center: Release of the First 8490 Sequenced Strains for Exploring Actinobacteria Biosynthetic Diversity.</title>
        <authorList>
            <person name="Kalkreuter E."/>
            <person name="Kautsar S.A."/>
            <person name="Yang D."/>
            <person name="Bader C.D."/>
            <person name="Teijaro C.N."/>
            <person name="Fluegel L."/>
            <person name="Davis C.M."/>
            <person name="Simpson J.R."/>
            <person name="Lauterbach L."/>
            <person name="Steele A.D."/>
            <person name="Gui C."/>
            <person name="Meng S."/>
            <person name="Li G."/>
            <person name="Viehrig K."/>
            <person name="Ye F."/>
            <person name="Su P."/>
            <person name="Kiefer A.F."/>
            <person name="Nichols A."/>
            <person name="Cepeda A.J."/>
            <person name="Yan W."/>
            <person name="Fan B."/>
            <person name="Jiang Y."/>
            <person name="Adhikari A."/>
            <person name="Zheng C.-J."/>
            <person name="Schuster L."/>
            <person name="Cowan T.M."/>
            <person name="Smanski M.J."/>
            <person name="Chevrette M.G."/>
            <person name="De Carvalho L.P.S."/>
            <person name="Shen B."/>
        </authorList>
    </citation>
    <scope>NUCLEOTIDE SEQUENCE [LARGE SCALE GENOMIC DNA]</scope>
    <source>
        <strain evidence="5 6">NPDC019275</strain>
    </source>
</reference>
<dbReference type="RefSeq" id="WP_397094421.1">
    <property type="nucleotide sequence ID" value="NZ_JBIRYO010000021.1"/>
</dbReference>
<evidence type="ECO:0000256" key="3">
    <source>
        <dbReference type="RuleBase" id="RU361235"/>
    </source>
</evidence>
<dbReference type="PROSITE" id="PS00122">
    <property type="entry name" value="CARBOXYLESTERASE_B_1"/>
    <property type="match status" value="1"/>
</dbReference>
<comment type="similarity">
    <text evidence="1 3">Belongs to the type-B carboxylesterase/lipase family.</text>
</comment>
<evidence type="ECO:0000256" key="1">
    <source>
        <dbReference type="ARBA" id="ARBA00005964"/>
    </source>
</evidence>
<accession>A0ABW7X7Q9</accession>
<name>A0ABW7X7Q9_9NOCA</name>
<evidence type="ECO:0000313" key="5">
    <source>
        <dbReference type="EMBL" id="MFI2477074.1"/>
    </source>
</evidence>
<feature type="domain" description="Carboxylesterase type B" evidence="4">
    <location>
        <begin position="15"/>
        <end position="333"/>
    </location>
</feature>
<organism evidence="5 6">
    <name type="scientific">Nocardia xishanensis</name>
    <dbReference type="NCBI Taxonomy" id="238964"/>
    <lineage>
        <taxon>Bacteria</taxon>
        <taxon>Bacillati</taxon>
        <taxon>Actinomycetota</taxon>
        <taxon>Actinomycetes</taxon>
        <taxon>Mycobacteriales</taxon>
        <taxon>Nocardiaceae</taxon>
        <taxon>Nocardia</taxon>
    </lineage>
</organism>
<protein>
    <recommendedName>
        <fullName evidence="3">Carboxylic ester hydrolase</fullName>
        <ecNumber evidence="3">3.1.1.-</ecNumber>
    </recommendedName>
</protein>
<dbReference type="Pfam" id="PF00135">
    <property type="entry name" value="COesterase"/>
    <property type="match status" value="1"/>
</dbReference>
<evidence type="ECO:0000256" key="2">
    <source>
        <dbReference type="ARBA" id="ARBA00022801"/>
    </source>
</evidence>
<comment type="caution">
    <text evidence="5">The sequence shown here is derived from an EMBL/GenBank/DDBJ whole genome shotgun (WGS) entry which is preliminary data.</text>
</comment>